<dbReference type="InterPro" id="IPR005135">
    <property type="entry name" value="Endo/exonuclease/phosphatase"/>
</dbReference>
<dbReference type="CDD" id="cd01650">
    <property type="entry name" value="RT_nLTR_like"/>
    <property type="match status" value="1"/>
</dbReference>
<dbReference type="InterPro" id="IPR043502">
    <property type="entry name" value="DNA/RNA_pol_sf"/>
</dbReference>
<dbReference type="PANTHER" id="PTHR47027">
    <property type="entry name" value="REVERSE TRANSCRIPTASE DOMAIN-CONTAINING PROTEIN"/>
    <property type="match status" value="1"/>
</dbReference>
<evidence type="ECO:0000259" key="2">
    <source>
        <dbReference type="PROSITE" id="PS50878"/>
    </source>
</evidence>
<dbReference type="SUPFAM" id="SSF56219">
    <property type="entry name" value="DNase I-like"/>
    <property type="match status" value="1"/>
</dbReference>
<keyword evidence="1" id="KW-0175">Coiled coil</keyword>
<sequence>MYHGERSGTNGIGFIIKKKFKENIVDFKPISDRVARLSLKLGNSKTLNLIQVYFPTGRASWEEIEKTYTDISAAVGDCKEPIILGDFNAKIGLPMAEDKFTMGPWGYGTRNERGSKLLEFCRENQLYIWNSHFKKKPKQRWTWRSPDQVTRNEIDFFVANKNERVQNLQVINTQYPSDHRLLRCTYKYATNLQENKKSRKTFTRKKAKLSPIEAESLKNIFRQLTENGNDSGIQERYDEIIAKITKSLSMLPQTCDDKNIDHFVTPDIENLIHERIELQNKTNKNKLEKRRLSKLYKEIKKKIKKAMKQYKFKVIEESLEKRGSVKLANKQLQTSISWIPALHDKKGGSSTNRIDLLDIASDFYKNLYTETAQLYQSKVSNYTDDEVPPPFLEREIQHAIESLRLSKSPGEDGITNEILKAIVEPLTPLLTYLFNEIISQKIIPQQWETAVIRLLYKKGDPKEIGNYRPISLLQTIYKLFTQLILKRISQTLDFNQPREQAGFRAKFSTTDHMFTLTQIVEKFSEFKKTIYIAFVDYAKAFDSILHDPLWHALKEQGVPKQYVEILKEIYSKSKGVVKLERKGDPFVIKRGVRQGDPVSPKLFTALLEYTFRRLNWDSIGLNINGEQLNHLRFADDIVLLSESHEELQFMLSTLDEQSRACGLAMNPDKTCILTNGEQKDTLVQGKLVNYVQNYVYLGQNIAMENWGIKEVERRVAKAWNKYWSLKDVFKSKLPLGLKKKAFDSVVLPTLLYGCQTWPLTKTITNKLQVFQRSAERSMLGLKLTDRVRALDIRHKTKLIDAVEMACSLKWRWAGHISRVTDGRWSERVLHWQVRDTRRGRGRPRRRWVDDIVQLAGRTWTRLAADRDHWRRMEEAYVQQWTSQTIII</sequence>
<dbReference type="CDD" id="cd09076">
    <property type="entry name" value="L1-EN"/>
    <property type="match status" value="1"/>
</dbReference>
<keyword evidence="4" id="KW-1185">Reference proteome</keyword>
<protein>
    <recommendedName>
        <fullName evidence="2">Reverse transcriptase domain-containing protein</fullName>
    </recommendedName>
</protein>
<comment type="caution">
    <text evidence="3">The sequence shown here is derived from an EMBL/GenBank/DDBJ whole genome shotgun (WGS) entry which is preliminary data.</text>
</comment>
<name>A0ABQ7QT12_PLUXY</name>
<dbReference type="Pfam" id="PF14529">
    <property type="entry name" value="Exo_endo_phos_2"/>
    <property type="match status" value="1"/>
</dbReference>
<gene>
    <name evidence="3" type="ORF">JYU34_006855</name>
</gene>
<dbReference type="Proteomes" id="UP000823941">
    <property type="component" value="Chromosome 9"/>
</dbReference>
<organism evidence="3 4">
    <name type="scientific">Plutella xylostella</name>
    <name type="common">Diamondback moth</name>
    <name type="synonym">Plutella maculipennis</name>
    <dbReference type="NCBI Taxonomy" id="51655"/>
    <lineage>
        <taxon>Eukaryota</taxon>
        <taxon>Metazoa</taxon>
        <taxon>Ecdysozoa</taxon>
        <taxon>Arthropoda</taxon>
        <taxon>Hexapoda</taxon>
        <taxon>Insecta</taxon>
        <taxon>Pterygota</taxon>
        <taxon>Neoptera</taxon>
        <taxon>Endopterygota</taxon>
        <taxon>Lepidoptera</taxon>
        <taxon>Glossata</taxon>
        <taxon>Ditrysia</taxon>
        <taxon>Yponomeutoidea</taxon>
        <taxon>Plutellidae</taxon>
        <taxon>Plutella</taxon>
    </lineage>
</organism>
<dbReference type="SUPFAM" id="SSF56672">
    <property type="entry name" value="DNA/RNA polymerases"/>
    <property type="match status" value="1"/>
</dbReference>
<evidence type="ECO:0000313" key="4">
    <source>
        <dbReference type="Proteomes" id="UP000823941"/>
    </source>
</evidence>
<dbReference type="InterPro" id="IPR000477">
    <property type="entry name" value="RT_dom"/>
</dbReference>
<evidence type="ECO:0000313" key="3">
    <source>
        <dbReference type="EMBL" id="KAG7308187.1"/>
    </source>
</evidence>
<dbReference type="PROSITE" id="PS50878">
    <property type="entry name" value="RT_POL"/>
    <property type="match status" value="1"/>
</dbReference>
<proteinExistence type="predicted"/>
<feature type="domain" description="Reverse transcriptase" evidence="2">
    <location>
        <begin position="436"/>
        <end position="701"/>
    </location>
</feature>
<dbReference type="EMBL" id="JAHIBW010000009">
    <property type="protein sequence ID" value="KAG7308187.1"/>
    <property type="molecule type" value="Genomic_DNA"/>
</dbReference>
<accession>A0ABQ7QT12</accession>
<reference evidence="3 4" key="1">
    <citation type="submission" date="2021-06" db="EMBL/GenBank/DDBJ databases">
        <title>A haploid diamondback moth (Plutella xylostella L.) genome assembly resolves 31 chromosomes and identifies a diamide resistance mutation.</title>
        <authorList>
            <person name="Ward C.M."/>
            <person name="Perry K.D."/>
            <person name="Baker G."/>
            <person name="Powis K."/>
            <person name="Heckel D.G."/>
            <person name="Baxter S.W."/>
        </authorList>
    </citation>
    <scope>NUCLEOTIDE SEQUENCE [LARGE SCALE GENOMIC DNA]</scope>
    <source>
        <strain evidence="3 4">LV</strain>
        <tissue evidence="3">Single pupa</tissue>
    </source>
</reference>
<dbReference type="PANTHER" id="PTHR47027:SF20">
    <property type="entry name" value="REVERSE TRANSCRIPTASE-LIKE PROTEIN WITH RNA-DIRECTED DNA POLYMERASE DOMAIN"/>
    <property type="match status" value="1"/>
</dbReference>
<feature type="coiled-coil region" evidence="1">
    <location>
        <begin position="278"/>
        <end position="309"/>
    </location>
</feature>
<dbReference type="InterPro" id="IPR036691">
    <property type="entry name" value="Endo/exonu/phosph_ase_sf"/>
</dbReference>
<evidence type="ECO:0000256" key="1">
    <source>
        <dbReference type="SAM" id="Coils"/>
    </source>
</evidence>
<dbReference type="Pfam" id="PF00078">
    <property type="entry name" value="RVT_1"/>
    <property type="match status" value="1"/>
</dbReference>
<dbReference type="Gene3D" id="3.60.10.10">
    <property type="entry name" value="Endonuclease/exonuclease/phosphatase"/>
    <property type="match status" value="1"/>
</dbReference>